<dbReference type="RefSeq" id="WP_145273742.1">
    <property type="nucleotide sequence ID" value="NZ_CP036272.1"/>
</dbReference>
<sequence length="264" mass="28195">MTHWILNRKSNEAVQIDARNLTRRRLREQLESGAGQIMLHADGAPVLLDELFDVQLQPSAVDRIEVHGHLQGVDALASYHDQGEFLIHGDTGNHVAAGLQGGRVVVHGSVGDSLGGPAPGAKAGMVGGVIQVDGSAGDYCGHRMRRGLIQVNQNVGRNLAASMIAGTLLVQGELDGPSIAVGMRRGTIVLTRPLEALNQPSLAQHLAARLSTAVSFDAGFLNLMEFTVERAPIERLIRSPLRRWRADRSVGGLGEVIFPANDPV</sequence>
<name>A0A517SXB8_9BACT</name>
<dbReference type="EMBL" id="CP036272">
    <property type="protein sequence ID" value="QDT60683.1"/>
    <property type="molecule type" value="Genomic_DNA"/>
</dbReference>
<protein>
    <submittedName>
        <fullName evidence="1">Formyltransferase/hydrolase complex Fhc subunit C</fullName>
    </submittedName>
</protein>
<dbReference type="InterPro" id="IPR036485">
    <property type="entry name" value="Glu_synth_asu_C_sf"/>
</dbReference>
<dbReference type="PANTHER" id="PTHR39673:SF5">
    <property type="entry name" value="TUNGSTEN-CONTAINING FORMYLMETHANOFURAN DEHYDROGENASE 2 SUBUNIT C"/>
    <property type="match status" value="1"/>
</dbReference>
<dbReference type="GO" id="GO:0016491">
    <property type="term" value="F:oxidoreductase activity"/>
    <property type="evidence" value="ECO:0007669"/>
    <property type="project" value="InterPro"/>
</dbReference>
<dbReference type="AlphaFoldDB" id="A0A517SXB8"/>
<keyword evidence="1" id="KW-0378">Hydrolase</keyword>
<organism evidence="1 2">
    <name type="scientific">Stieleria bergensis</name>
    <dbReference type="NCBI Taxonomy" id="2528025"/>
    <lineage>
        <taxon>Bacteria</taxon>
        <taxon>Pseudomonadati</taxon>
        <taxon>Planctomycetota</taxon>
        <taxon>Planctomycetia</taxon>
        <taxon>Pirellulales</taxon>
        <taxon>Pirellulaceae</taxon>
        <taxon>Stieleria</taxon>
    </lineage>
</organism>
<accession>A0A517SXB8</accession>
<keyword evidence="1" id="KW-0808">Transferase</keyword>
<dbReference type="PANTHER" id="PTHR39673">
    <property type="entry name" value="TUNGSTEN FORMYLMETHANOFURAN DEHYDROGENASE, SUBUNIT C (FWDC)"/>
    <property type="match status" value="1"/>
</dbReference>
<reference evidence="1 2" key="1">
    <citation type="submission" date="2019-02" db="EMBL/GenBank/DDBJ databases">
        <title>Deep-cultivation of Planctomycetes and their phenomic and genomic characterization uncovers novel biology.</title>
        <authorList>
            <person name="Wiegand S."/>
            <person name="Jogler M."/>
            <person name="Boedeker C."/>
            <person name="Pinto D."/>
            <person name="Vollmers J."/>
            <person name="Rivas-Marin E."/>
            <person name="Kohn T."/>
            <person name="Peeters S.H."/>
            <person name="Heuer A."/>
            <person name="Rast P."/>
            <person name="Oberbeckmann S."/>
            <person name="Bunk B."/>
            <person name="Jeske O."/>
            <person name="Meyerdierks A."/>
            <person name="Storesund J.E."/>
            <person name="Kallscheuer N."/>
            <person name="Luecker S."/>
            <person name="Lage O.M."/>
            <person name="Pohl T."/>
            <person name="Merkel B.J."/>
            <person name="Hornburger P."/>
            <person name="Mueller R.-W."/>
            <person name="Bruemmer F."/>
            <person name="Labrenz M."/>
            <person name="Spormann A.M."/>
            <person name="Op den Camp H."/>
            <person name="Overmann J."/>
            <person name="Amann R."/>
            <person name="Jetten M.S.M."/>
            <person name="Mascher T."/>
            <person name="Medema M.H."/>
            <person name="Devos D.P."/>
            <person name="Kaster A.-K."/>
            <person name="Ovreas L."/>
            <person name="Rohde M."/>
            <person name="Galperin M.Y."/>
            <person name="Jogler C."/>
        </authorList>
    </citation>
    <scope>NUCLEOTIDE SEQUENCE [LARGE SCALE GENOMIC DNA]</scope>
    <source>
        <strain evidence="1 2">SV_7m_r</strain>
    </source>
</reference>
<dbReference type="SUPFAM" id="SSF69336">
    <property type="entry name" value="Alpha subunit of glutamate synthase, C-terminal domain"/>
    <property type="match status" value="1"/>
</dbReference>
<dbReference type="GO" id="GO:0016740">
    <property type="term" value="F:transferase activity"/>
    <property type="evidence" value="ECO:0007669"/>
    <property type="project" value="UniProtKB-KW"/>
</dbReference>
<dbReference type="Proteomes" id="UP000315003">
    <property type="component" value="Chromosome"/>
</dbReference>
<dbReference type="GO" id="GO:0016787">
    <property type="term" value="F:hydrolase activity"/>
    <property type="evidence" value="ECO:0007669"/>
    <property type="project" value="UniProtKB-KW"/>
</dbReference>
<dbReference type="OrthoDB" id="269067at2"/>
<evidence type="ECO:0000313" key="1">
    <source>
        <dbReference type="EMBL" id="QDT60683.1"/>
    </source>
</evidence>
<proteinExistence type="predicted"/>
<evidence type="ECO:0000313" key="2">
    <source>
        <dbReference type="Proteomes" id="UP000315003"/>
    </source>
</evidence>
<keyword evidence="2" id="KW-1185">Reference proteome</keyword>
<gene>
    <name evidence="1" type="primary">fhcC</name>
    <name evidence="1" type="ORF">SV7mr_32090</name>
</gene>
<dbReference type="Gene3D" id="2.160.20.60">
    <property type="entry name" value="Glutamate synthase, alpha subunit, C-terminal domain"/>
    <property type="match status" value="1"/>
</dbReference>